<accession>A0A9D4HL15</accession>
<dbReference type="AlphaFoldDB" id="A0A9D4HL15"/>
<reference evidence="2" key="2">
    <citation type="submission" date="2020-11" db="EMBL/GenBank/DDBJ databases">
        <authorList>
            <person name="McCartney M.A."/>
            <person name="Auch B."/>
            <person name="Kono T."/>
            <person name="Mallez S."/>
            <person name="Becker A."/>
            <person name="Gohl D.M."/>
            <person name="Silverstein K.A.T."/>
            <person name="Koren S."/>
            <person name="Bechman K.B."/>
            <person name="Herman A."/>
            <person name="Abrahante J.E."/>
            <person name="Garbe J."/>
        </authorList>
    </citation>
    <scope>NUCLEOTIDE SEQUENCE</scope>
    <source>
        <strain evidence="2">Duluth1</strain>
        <tissue evidence="2">Whole animal</tissue>
    </source>
</reference>
<gene>
    <name evidence="2" type="ORF">DPMN_064306</name>
</gene>
<dbReference type="Proteomes" id="UP000828390">
    <property type="component" value="Unassembled WGS sequence"/>
</dbReference>
<dbReference type="EMBL" id="JAIWYP010000013">
    <property type="protein sequence ID" value="KAH3721383.1"/>
    <property type="molecule type" value="Genomic_DNA"/>
</dbReference>
<evidence type="ECO:0000313" key="3">
    <source>
        <dbReference type="Proteomes" id="UP000828390"/>
    </source>
</evidence>
<keyword evidence="3" id="KW-1185">Reference proteome</keyword>
<evidence type="ECO:0000256" key="1">
    <source>
        <dbReference type="SAM" id="MobiDB-lite"/>
    </source>
</evidence>
<feature type="compositionally biased region" description="Polar residues" evidence="1">
    <location>
        <begin position="104"/>
        <end position="116"/>
    </location>
</feature>
<reference evidence="2" key="1">
    <citation type="journal article" date="2019" name="bioRxiv">
        <title>The Genome of the Zebra Mussel, Dreissena polymorpha: A Resource for Invasive Species Research.</title>
        <authorList>
            <person name="McCartney M.A."/>
            <person name="Auch B."/>
            <person name="Kono T."/>
            <person name="Mallez S."/>
            <person name="Zhang Y."/>
            <person name="Obille A."/>
            <person name="Becker A."/>
            <person name="Abrahante J.E."/>
            <person name="Garbe J."/>
            <person name="Badalamenti J.P."/>
            <person name="Herman A."/>
            <person name="Mangelson H."/>
            <person name="Liachko I."/>
            <person name="Sullivan S."/>
            <person name="Sone E.D."/>
            <person name="Koren S."/>
            <person name="Silverstein K.A.T."/>
            <person name="Beckman K.B."/>
            <person name="Gohl D.M."/>
        </authorList>
    </citation>
    <scope>NUCLEOTIDE SEQUENCE</scope>
    <source>
        <strain evidence="2">Duluth1</strain>
        <tissue evidence="2">Whole animal</tissue>
    </source>
</reference>
<comment type="caution">
    <text evidence="2">The sequence shown here is derived from an EMBL/GenBank/DDBJ whole genome shotgun (WGS) entry which is preliminary data.</text>
</comment>
<evidence type="ECO:0000313" key="2">
    <source>
        <dbReference type="EMBL" id="KAH3721383.1"/>
    </source>
</evidence>
<protein>
    <submittedName>
        <fullName evidence="2">Uncharacterized protein</fullName>
    </submittedName>
</protein>
<name>A0A9D4HL15_DREPO</name>
<organism evidence="2 3">
    <name type="scientific">Dreissena polymorpha</name>
    <name type="common">Zebra mussel</name>
    <name type="synonym">Mytilus polymorpha</name>
    <dbReference type="NCBI Taxonomy" id="45954"/>
    <lineage>
        <taxon>Eukaryota</taxon>
        <taxon>Metazoa</taxon>
        <taxon>Spiralia</taxon>
        <taxon>Lophotrochozoa</taxon>
        <taxon>Mollusca</taxon>
        <taxon>Bivalvia</taxon>
        <taxon>Autobranchia</taxon>
        <taxon>Heteroconchia</taxon>
        <taxon>Euheterodonta</taxon>
        <taxon>Imparidentia</taxon>
        <taxon>Neoheterodontei</taxon>
        <taxon>Myida</taxon>
        <taxon>Dreissenoidea</taxon>
        <taxon>Dreissenidae</taxon>
        <taxon>Dreissena</taxon>
    </lineage>
</organism>
<feature type="compositionally biased region" description="Basic and acidic residues" evidence="1">
    <location>
        <begin position="85"/>
        <end position="96"/>
    </location>
</feature>
<feature type="region of interest" description="Disordered" evidence="1">
    <location>
        <begin position="76"/>
        <end position="132"/>
    </location>
</feature>
<sequence>MNAWLQRNFNILTADVNDQNFIRLNKDSNSEVTSTTPIKERPNEGVIKKRDKLTDGTLTPVNNGSRRVVHKKLTGGESTAPIDIGSKEGDEKVVGKKDKHKQATGVSITIPANNEPNENRKLAGGDSTTPLPFNSGSNVGVDKSNGNMGNHKQLTDAVLQQTAQKTCRIPAAEKNNKCAK</sequence>
<proteinExistence type="predicted"/>